<dbReference type="EC" id="1.11.1.7" evidence="3 15"/>
<dbReference type="PANTHER" id="PTHR31235">
    <property type="entry name" value="PEROXIDASE 25-RELATED"/>
    <property type="match status" value="1"/>
</dbReference>
<keyword evidence="7 15" id="KW-0560">Oxidoreductase</keyword>
<keyword evidence="15" id="KW-0376">Hydrogen peroxide</keyword>
<dbReference type="PROSITE" id="PS50873">
    <property type="entry name" value="PEROXIDASE_4"/>
    <property type="match status" value="1"/>
</dbReference>
<evidence type="ECO:0000256" key="13">
    <source>
        <dbReference type="PIRSR" id="PIRSR600823-4"/>
    </source>
</evidence>
<comment type="subcellular location">
    <subcellularLocation>
        <location evidence="15">Secreted</location>
    </subcellularLocation>
</comment>
<dbReference type="EMBL" id="BPVZ01000087">
    <property type="protein sequence ID" value="GKV30552.1"/>
    <property type="molecule type" value="Genomic_DNA"/>
</dbReference>
<dbReference type="Pfam" id="PF00141">
    <property type="entry name" value="peroxidase"/>
    <property type="match status" value="1"/>
</dbReference>
<proteinExistence type="inferred from homology"/>
<dbReference type="GO" id="GO:0005576">
    <property type="term" value="C:extracellular region"/>
    <property type="evidence" value="ECO:0007669"/>
    <property type="project" value="UniProtKB-SubCell"/>
</dbReference>
<dbReference type="GO" id="GO:0042744">
    <property type="term" value="P:hydrogen peroxide catabolic process"/>
    <property type="evidence" value="ECO:0007669"/>
    <property type="project" value="UniProtKB-KW"/>
</dbReference>
<evidence type="ECO:0000256" key="12">
    <source>
        <dbReference type="PIRSR" id="PIRSR600823-3"/>
    </source>
</evidence>
<dbReference type="PROSITE" id="PS00436">
    <property type="entry name" value="PEROXIDASE_2"/>
    <property type="match status" value="1"/>
</dbReference>
<dbReference type="GO" id="GO:0046872">
    <property type="term" value="F:metal ion binding"/>
    <property type="evidence" value="ECO:0007669"/>
    <property type="project" value="UniProtKB-UniRule"/>
</dbReference>
<dbReference type="Proteomes" id="UP001054252">
    <property type="component" value="Unassembled WGS sequence"/>
</dbReference>
<dbReference type="GO" id="GO:0140825">
    <property type="term" value="F:lactoperoxidase activity"/>
    <property type="evidence" value="ECO:0007669"/>
    <property type="project" value="UniProtKB-EC"/>
</dbReference>
<dbReference type="AlphaFoldDB" id="A0AAV5L129"/>
<dbReference type="InterPro" id="IPR033905">
    <property type="entry name" value="Secretory_peroxidase"/>
</dbReference>
<evidence type="ECO:0000256" key="15">
    <source>
        <dbReference type="RuleBase" id="RU362060"/>
    </source>
</evidence>
<reference evidence="17 18" key="1">
    <citation type="journal article" date="2021" name="Commun. Biol.">
        <title>The genome of Shorea leprosula (Dipterocarpaceae) highlights the ecological relevance of drought in aseasonal tropical rainforests.</title>
        <authorList>
            <person name="Ng K.K.S."/>
            <person name="Kobayashi M.J."/>
            <person name="Fawcett J.A."/>
            <person name="Hatakeyama M."/>
            <person name="Paape T."/>
            <person name="Ng C.H."/>
            <person name="Ang C.C."/>
            <person name="Tnah L.H."/>
            <person name="Lee C.T."/>
            <person name="Nishiyama T."/>
            <person name="Sese J."/>
            <person name="O'Brien M.J."/>
            <person name="Copetti D."/>
            <person name="Mohd Noor M.I."/>
            <person name="Ong R.C."/>
            <person name="Putra M."/>
            <person name="Sireger I.Z."/>
            <person name="Indrioko S."/>
            <person name="Kosugi Y."/>
            <person name="Izuno A."/>
            <person name="Isagi Y."/>
            <person name="Lee S.L."/>
            <person name="Shimizu K.K."/>
        </authorList>
    </citation>
    <scope>NUCLEOTIDE SEQUENCE [LARGE SCALE GENOMIC DNA]</scope>
    <source>
        <strain evidence="17">214</strain>
    </source>
</reference>
<dbReference type="CDD" id="cd00693">
    <property type="entry name" value="secretory_peroxidase"/>
    <property type="match status" value="1"/>
</dbReference>
<feature type="binding site" evidence="12">
    <location>
        <position position="245"/>
    </location>
    <ligand>
        <name>Ca(2+)</name>
        <dbReference type="ChEBI" id="CHEBI:29108"/>
        <label>2</label>
    </ligand>
</feature>
<keyword evidence="9 14" id="KW-1015">Disulfide bond</keyword>
<dbReference type="InterPro" id="IPR000823">
    <property type="entry name" value="Peroxidase_pln"/>
</dbReference>
<protein>
    <recommendedName>
        <fullName evidence="3 15">Peroxidase</fullName>
        <ecNumber evidence="3 15">1.11.1.7</ecNumber>
    </recommendedName>
</protein>
<comment type="function">
    <text evidence="2">Removal of H(2)O(2), oxidation of toxic reductants, biosynthesis and degradation of lignin, suberization, auxin catabolism, response to environmental stresses such as wounding, pathogen attack and oxidative stress. These functions might be dependent on each isozyme/isoform in each plant tissue.</text>
</comment>
<dbReference type="Gene3D" id="1.10.520.10">
    <property type="match status" value="1"/>
</dbReference>
<feature type="disulfide bond" evidence="14">
    <location>
        <begin position="30"/>
        <end position="111"/>
    </location>
</feature>
<evidence type="ECO:0000256" key="1">
    <source>
        <dbReference type="ARBA" id="ARBA00000189"/>
    </source>
</evidence>
<keyword evidence="8 12" id="KW-0408">Iron</keyword>
<dbReference type="GO" id="GO:0006979">
    <property type="term" value="P:response to oxidative stress"/>
    <property type="evidence" value="ECO:0007669"/>
    <property type="project" value="UniProtKB-UniRule"/>
</dbReference>
<keyword evidence="6 12" id="KW-0479">Metal-binding</keyword>
<comment type="caution">
    <text evidence="17">The sequence shown here is derived from an EMBL/GenBank/DDBJ whole genome shotgun (WGS) entry which is preliminary data.</text>
</comment>
<keyword evidence="12 15" id="KW-0106">Calcium</keyword>
<evidence type="ECO:0000256" key="8">
    <source>
        <dbReference type="ARBA" id="ARBA00023004"/>
    </source>
</evidence>
<dbReference type="Gene3D" id="1.10.420.10">
    <property type="entry name" value="Peroxidase, domain 2"/>
    <property type="match status" value="1"/>
</dbReference>
<feature type="binding site" evidence="12">
    <location>
        <position position="65"/>
    </location>
    <ligand>
        <name>Ca(2+)</name>
        <dbReference type="ChEBI" id="CHEBI:29108"/>
        <label>1</label>
    </ligand>
</feature>
<feature type="signal peptide" evidence="15">
    <location>
        <begin position="1"/>
        <end position="19"/>
    </location>
</feature>
<dbReference type="PRINTS" id="PR00461">
    <property type="entry name" value="PLPEROXIDASE"/>
</dbReference>
<evidence type="ECO:0000256" key="11">
    <source>
        <dbReference type="PIRSR" id="PIRSR600823-2"/>
    </source>
</evidence>
<feature type="binding site" evidence="12">
    <location>
        <position position="62"/>
    </location>
    <ligand>
        <name>Ca(2+)</name>
        <dbReference type="ChEBI" id="CHEBI:29108"/>
        <label>1</label>
    </ligand>
</feature>
<gene>
    <name evidence="17" type="ORF">SLEP1_g39353</name>
</gene>
<evidence type="ECO:0000259" key="16">
    <source>
        <dbReference type="PROSITE" id="PS50873"/>
    </source>
</evidence>
<evidence type="ECO:0000256" key="6">
    <source>
        <dbReference type="ARBA" id="ARBA00022723"/>
    </source>
</evidence>
<organism evidence="17 18">
    <name type="scientific">Rubroshorea leprosula</name>
    <dbReference type="NCBI Taxonomy" id="152421"/>
    <lineage>
        <taxon>Eukaryota</taxon>
        <taxon>Viridiplantae</taxon>
        <taxon>Streptophyta</taxon>
        <taxon>Embryophyta</taxon>
        <taxon>Tracheophyta</taxon>
        <taxon>Spermatophyta</taxon>
        <taxon>Magnoliopsida</taxon>
        <taxon>eudicotyledons</taxon>
        <taxon>Gunneridae</taxon>
        <taxon>Pentapetalae</taxon>
        <taxon>rosids</taxon>
        <taxon>malvids</taxon>
        <taxon>Malvales</taxon>
        <taxon>Dipterocarpaceae</taxon>
        <taxon>Rubroshorea</taxon>
    </lineage>
</organism>
<feature type="chain" id="PRO_5043086265" description="Peroxidase" evidence="15">
    <location>
        <begin position="20"/>
        <end position="294"/>
    </location>
</feature>
<keyword evidence="4 15" id="KW-0575">Peroxidase</keyword>
<feature type="binding site" evidence="12">
    <location>
        <position position="237"/>
    </location>
    <ligand>
        <name>Ca(2+)</name>
        <dbReference type="ChEBI" id="CHEBI:29108"/>
        <label>2</label>
    </ligand>
</feature>
<feature type="binding site" evidence="11">
    <location>
        <position position="157"/>
    </location>
    <ligand>
        <name>substrate</name>
    </ligand>
</feature>
<dbReference type="GO" id="GO:0020037">
    <property type="term" value="F:heme binding"/>
    <property type="evidence" value="ECO:0007669"/>
    <property type="project" value="UniProtKB-UniRule"/>
</dbReference>
<evidence type="ECO:0000256" key="3">
    <source>
        <dbReference type="ARBA" id="ARBA00012313"/>
    </source>
</evidence>
<dbReference type="InterPro" id="IPR010255">
    <property type="entry name" value="Haem_peroxidase_sf"/>
</dbReference>
<evidence type="ECO:0000256" key="9">
    <source>
        <dbReference type="ARBA" id="ARBA00023157"/>
    </source>
</evidence>
<dbReference type="InterPro" id="IPR019794">
    <property type="entry name" value="Peroxidases_AS"/>
</dbReference>
<feature type="active site" description="Proton acceptor" evidence="10">
    <location>
        <position position="61"/>
    </location>
</feature>
<evidence type="ECO:0000256" key="7">
    <source>
        <dbReference type="ARBA" id="ARBA00023002"/>
    </source>
</evidence>
<feature type="binding site" description="axial binding residue" evidence="12">
    <location>
        <position position="187"/>
    </location>
    <ligand>
        <name>heme b</name>
        <dbReference type="ChEBI" id="CHEBI:60344"/>
    </ligand>
    <ligandPart>
        <name>Fe</name>
        <dbReference type="ChEBI" id="CHEBI:18248"/>
    </ligandPart>
</feature>
<feature type="binding site" evidence="12">
    <location>
        <position position="85"/>
    </location>
    <ligand>
        <name>Ca(2+)</name>
        <dbReference type="ChEBI" id="CHEBI:29108"/>
        <label>1</label>
    </ligand>
</feature>
<dbReference type="InterPro" id="IPR002016">
    <property type="entry name" value="Haem_peroxidase"/>
</dbReference>
<keyword evidence="15" id="KW-0964">Secreted</keyword>
<keyword evidence="15" id="KW-0732">Signal</keyword>
<feature type="disulfide bond" evidence="14">
    <location>
        <begin position="194"/>
        <end position="226"/>
    </location>
</feature>
<evidence type="ECO:0000256" key="5">
    <source>
        <dbReference type="ARBA" id="ARBA00022617"/>
    </source>
</evidence>
<feature type="site" description="Transition state stabilizer" evidence="13">
    <location>
        <position position="57"/>
    </location>
</feature>
<dbReference type="FunFam" id="1.10.420.10:FF:000001">
    <property type="entry name" value="Peroxidase"/>
    <property type="match status" value="1"/>
</dbReference>
<feature type="domain" description="Plant heme peroxidase family profile" evidence="16">
    <location>
        <begin position="20"/>
        <end position="265"/>
    </location>
</feature>
<evidence type="ECO:0000256" key="4">
    <source>
        <dbReference type="ARBA" id="ARBA00022559"/>
    </source>
</evidence>
<keyword evidence="5 15" id="KW-0349">Heme</keyword>
<evidence type="ECO:0000256" key="2">
    <source>
        <dbReference type="ARBA" id="ARBA00002322"/>
    </source>
</evidence>
<dbReference type="PRINTS" id="PR00458">
    <property type="entry name" value="PEROXIDASE"/>
</dbReference>
<evidence type="ECO:0000313" key="18">
    <source>
        <dbReference type="Proteomes" id="UP001054252"/>
    </source>
</evidence>
<comment type="cofactor">
    <cofactor evidence="12 15">
        <name>Ca(2+)</name>
        <dbReference type="ChEBI" id="CHEBI:29108"/>
    </cofactor>
    <text evidence="12 15">Binds 2 calcium ions per subunit.</text>
</comment>
<evidence type="ECO:0000256" key="10">
    <source>
        <dbReference type="PIRSR" id="PIRSR600823-1"/>
    </source>
</evidence>
<comment type="cofactor">
    <cofactor evidence="12 15">
        <name>heme b</name>
        <dbReference type="ChEBI" id="CHEBI:60344"/>
    </cofactor>
    <text evidence="12 15">Binds 1 heme b (iron(II)-protoporphyrin IX) group per subunit.</text>
</comment>
<feature type="binding site" evidence="12">
    <location>
        <position position="71"/>
    </location>
    <ligand>
        <name>Ca(2+)</name>
        <dbReference type="ChEBI" id="CHEBI:29108"/>
        <label>1</label>
    </ligand>
</feature>
<dbReference type="SUPFAM" id="SSF48113">
    <property type="entry name" value="Heme-dependent peroxidases"/>
    <property type="match status" value="1"/>
</dbReference>
<comment type="similarity">
    <text evidence="15">Belongs to the peroxidase family. Classical plant (class III) peroxidase subfamily.</text>
</comment>
<evidence type="ECO:0000256" key="14">
    <source>
        <dbReference type="PIRSR" id="PIRSR600823-5"/>
    </source>
</evidence>
<evidence type="ECO:0000313" key="17">
    <source>
        <dbReference type="EMBL" id="GKV30552.1"/>
    </source>
</evidence>
<accession>A0AAV5L129</accession>
<comment type="catalytic activity">
    <reaction evidence="1 15">
        <text>2 a phenolic donor + H2O2 = 2 a phenolic radical donor + 2 H2O</text>
        <dbReference type="Rhea" id="RHEA:56136"/>
        <dbReference type="ChEBI" id="CHEBI:15377"/>
        <dbReference type="ChEBI" id="CHEBI:16240"/>
        <dbReference type="ChEBI" id="CHEBI:139520"/>
        <dbReference type="ChEBI" id="CHEBI:139521"/>
        <dbReference type="EC" id="1.11.1.7"/>
    </reaction>
</comment>
<keyword evidence="18" id="KW-1185">Reference proteome</keyword>
<name>A0AAV5L129_9ROSI</name>
<sequence length="294" mass="32519">MGMKIEVVFFFFVLPLALADLRVGFYNSSCPQAESIVRGVVHYHFTTDKSITAALLRMHFHDCFVRVSFISFPNHIHSTDKNQSEKDAGPNFTVRGYELIDKAKNALEAACPLVVSCADIITIATRYAVALAGGPSYVIPTERQGGLVSDPSEINLPGPTFPVSKAFQNFQSKNLSLNDMATRLGAHAVGVAHCNFFVERLSDFQGTGSPDPSMDPALAAKLRQDCSMVGDTTAFLDQNSSFVVDNQYYKEILLKRGILQIDQEFAKMAFVRICVEQHQIQQKVYRCYGEAGKD</sequence>